<dbReference type="OrthoDB" id="8673349at2"/>
<dbReference type="Proteomes" id="UP000193529">
    <property type="component" value="Unassembled WGS sequence"/>
</dbReference>
<keyword evidence="4" id="KW-1185">Reference proteome</keyword>
<evidence type="ECO:0000256" key="1">
    <source>
        <dbReference type="ARBA" id="ARBA00023239"/>
    </source>
</evidence>
<dbReference type="PANTHER" id="PTHR21240:SF28">
    <property type="entry name" value="ISO-OROTATE DECARBOXYLASE (EUROFUNG)"/>
    <property type="match status" value="1"/>
</dbReference>
<protein>
    <recommendedName>
        <fullName evidence="2">Amidohydrolase-related domain-containing protein</fullName>
    </recommendedName>
</protein>
<dbReference type="Gene3D" id="3.20.20.140">
    <property type="entry name" value="Metal-dependent hydrolases"/>
    <property type="match status" value="1"/>
</dbReference>
<reference evidence="3 4" key="1">
    <citation type="submission" date="2016-01" db="EMBL/GenBank/DDBJ databases">
        <title>The new phylogeny of the genus Mycobacterium.</title>
        <authorList>
            <person name="Tarcisio F."/>
            <person name="Conor M."/>
            <person name="Antonella G."/>
            <person name="Elisabetta G."/>
            <person name="Giulia F.S."/>
            <person name="Sara T."/>
            <person name="Anna F."/>
            <person name="Clotilde B."/>
            <person name="Roberto B."/>
            <person name="Veronica D.S."/>
            <person name="Fabio R."/>
            <person name="Monica P."/>
            <person name="Olivier J."/>
            <person name="Enrico T."/>
            <person name="Nicola S."/>
        </authorList>
    </citation>
    <scope>NUCLEOTIDE SEQUENCE [LARGE SCALE GENOMIC DNA]</scope>
    <source>
        <strain evidence="3 4">DSM 44572</strain>
    </source>
</reference>
<dbReference type="InterPro" id="IPR032466">
    <property type="entry name" value="Metal_Hydrolase"/>
</dbReference>
<evidence type="ECO:0000313" key="4">
    <source>
        <dbReference type="Proteomes" id="UP000193529"/>
    </source>
</evidence>
<dbReference type="STRING" id="153971.AWC19_13605"/>
<comment type="caution">
    <text evidence="3">The sequence shown here is derived from an EMBL/GenBank/DDBJ whole genome shotgun (WGS) entry which is preliminary data.</text>
</comment>
<proteinExistence type="predicted"/>
<name>A0A1X1ZF76_9MYCO</name>
<accession>A0A1X1ZF76</accession>
<evidence type="ECO:0000313" key="3">
    <source>
        <dbReference type="EMBL" id="ORW21982.1"/>
    </source>
</evidence>
<dbReference type="GO" id="GO:0005737">
    <property type="term" value="C:cytoplasm"/>
    <property type="evidence" value="ECO:0007669"/>
    <property type="project" value="TreeGrafter"/>
</dbReference>
<dbReference type="GO" id="GO:0016787">
    <property type="term" value="F:hydrolase activity"/>
    <property type="evidence" value="ECO:0007669"/>
    <property type="project" value="InterPro"/>
</dbReference>
<dbReference type="EMBL" id="LQPJ01000116">
    <property type="protein sequence ID" value="ORW21982.1"/>
    <property type="molecule type" value="Genomic_DNA"/>
</dbReference>
<feature type="domain" description="Amidohydrolase-related" evidence="2">
    <location>
        <begin position="130"/>
        <end position="399"/>
    </location>
</feature>
<evidence type="ECO:0000259" key="2">
    <source>
        <dbReference type="Pfam" id="PF04909"/>
    </source>
</evidence>
<dbReference type="GO" id="GO:0019748">
    <property type="term" value="P:secondary metabolic process"/>
    <property type="evidence" value="ECO:0007669"/>
    <property type="project" value="TreeGrafter"/>
</dbReference>
<dbReference type="AlphaFoldDB" id="A0A1X1ZF76"/>
<dbReference type="InterPro" id="IPR006680">
    <property type="entry name" value="Amidohydro-rel"/>
</dbReference>
<dbReference type="RefSeq" id="WP_085079523.1">
    <property type="nucleotide sequence ID" value="NZ_JACKRZ010000258.1"/>
</dbReference>
<gene>
    <name evidence="3" type="ORF">AWC19_13605</name>
</gene>
<keyword evidence="1" id="KW-0456">Lyase</keyword>
<organism evidence="3 4">
    <name type="scientific">Mycobacterium palustre</name>
    <dbReference type="NCBI Taxonomy" id="153971"/>
    <lineage>
        <taxon>Bacteria</taxon>
        <taxon>Bacillati</taxon>
        <taxon>Actinomycetota</taxon>
        <taxon>Actinomycetes</taxon>
        <taxon>Mycobacteriales</taxon>
        <taxon>Mycobacteriaceae</taxon>
        <taxon>Mycobacterium</taxon>
        <taxon>Mycobacterium simiae complex</taxon>
    </lineage>
</organism>
<sequence length="407" mass="46033">MSYGNDQAADSSWVIVDTDSHITEPPDVWTARVPKKYVDVVPRVGIHPKTGRRHWRVGDVWYWPVAGAGTSQAGWKEFLPSSPWEYDEVDPAVYRAEDRLRRLDEYGIEIQLIYPNIIGFVSGALLPLGKEVATLCVQAWNDFVWEWCSADRRRLVSMAALPFWDIDASLTEMERCVNLGFKGVLFANKFEKIGMPSFVSEHWDRVYAAAQDFEVPINYHLGFDSQEERLAEDGGQRSAVRDGTQEAREYVVKGIDAFMTQPGVLGRLLTSGICERFPNLKFVSVETGFGQFPFYLEMLDWYWKQYNGSKILPLLPSEYFRRQCFATYWFERSTLDHLPLYPDNFMFSTDFPHGTSLSPGPCGGTTLTPAEYAAAGHSVLDPATRTKALSGNAAAIYKLDLTAPVRS</sequence>
<dbReference type="GO" id="GO:0016831">
    <property type="term" value="F:carboxy-lyase activity"/>
    <property type="evidence" value="ECO:0007669"/>
    <property type="project" value="InterPro"/>
</dbReference>
<dbReference type="PANTHER" id="PTHR21240">
    <property type="entry name" value="2-AMINO-3-CARBOXYLMUCONATE-6-SEMIALDEHYDE DECARBOXYLASE"/>
    <property type="match status" value="1"/>
</dbReference>
<dbReference type="Pfam" id="PF04909">
    <property type="entry name" value="Amidohydro_2"/>
    <property type="match status" value="1"/>
</dbReference>
<dbReference type="InterPro" id="IPR032465">
    <property type="entry name" value="ACMSD"/>
</dbReference>
<dbReference type="SUPFAM" id="SSF51556">
    <property type="entry name" value="Metallo-dependent hydrolases"/>
    <property type="match status" value="1"/>
</dbReference>